<name>A0A1F5ABP2_9BACT</name>
<evidence type="ECO:0000313" key="2">
    <source>
        <dbReference type="Proteomes" id="UP000177701"/>
    </source>
</evidence>
<comment type="caution">
    <text evidence="1">The sequence shown here is derived from an EMBL/GenBank/DDBJ whole genome shotgun (WGS) entry which is preliminary data.</text>
</comment>
<reference evidence="1 2" key="1">
    <citation type="journal article" date="2016" name="Nat. Commun.">
        <title>Thousands of microbial genomes shed light on interconnected biogeochemical processes in an aquifer system.</title>
        <authorList>
            <person name="Anantharaman K."/>
            <person name="Brown C.T."/>
            <person name="Hug L.A."/>
            <person name="Sharon I."/>
            <person name="Castelle C.J."/>
            <person name="Probst A.J."/>
            <person name="Thomas B.C."/>
            <person name="Singh A."/>
            <person name="Wilkins M.J."/>
            <person name="Karaoz U."/>
            <person name="Brodie E.L."/>
            <person name="Williams K.H."/>
            <person name="Hubbard S.S."/>
            <person name="Banfield J.F."/>
        </authorList>
    </citation>
    <scope>NUCLEOTIDE SEQUENCE [LARGE SCALE GENOMIC DNA]</scope>
</reference>
<gene>
    <name evidence="1" type="ORF">A2V47_08645</name>
</gene>
<organism evidence="1 2">
    <name type="scientific">Candidatus Sediminicultor quintus</name>
    <dbReference type="NCBI Taxonomy" id="1797291"/>
    <lineage>
        <taxon>Bacteria</taxon>
        <taxon>Pseudomonadati</taxon>
        <taxon>Atribacterota</taxon>
        <taxon>Candidatus Phoenicimicrobiia</taxon>
        <taxon>Candidatus Pheonicimicrobiales</taxon>
        <taxon>Candidatus Phoenicimicrobiaceae</taxon>
        <taxon>Candidatus Sediminicultor</taxon>
    </lineage>
</organism>
<accession>A0A1F5ABP2</accession>
<proteinExistence type="predicted"/>
<protein>
    <submittedName>
        <fullName evidence="1">Uncharacterized protein</fullName>
    </submittedName>
</protein>
<dbReference type="AlphaFoldDB" id="A0A1F5ABP2"/>
<evidence type="ECO:0000313" key="1">
    <source>
        <dbReference type="EMBL" id="OGD15304.1"/>
    </source>
</evidence>
<dbReference type="Proteomes" id="UP000177701">
    <property type="component" value="Unassembled WGS sequence"/>
</dbReference>
<dbReference type="EMBL" id="MEYH01000061">
    <property type="protein sequence ID" value="OGD15304.1"/>
    <property type="molecule type" value="Genomic_DNA"/>
</dbReference>
<sequence>MPKWLVRLKGERFDLEDFPKLLCSPEVRVVEENGSFYLESSEFNSLTLAEEVRERGRALIKLINGVSKFNRNNFLNISEDGVTRLEDDGKRHSYVFLKGTAKIRTKVSAQLTVIAADGSEKVSTQPSALESLLEVAQKYNVVADALSFYREDTWSSLYKAYEIIRDNVGDKIIKNGWSVKSDISRFTQTAQSRAALGDSARHASKKYKPPAQPTTLLEARALIKAILSRWVSSKT</sequence>